<accession>A0A7X5QR66</accession>
<protein>
    <submittedName>
        <fullName evidence="2">Uncharacterized protein</fullName>
    </submittedName>
</protein>
<dbReference type="EMBL" id="PUJV01000151">
    <property type="protein sequence ID" value="NHB98894.1"/>
    <property type="molecule type" value="Genomic_DNA"/>
</dbReference>
<evidence type="ECO:0000313" key="2">
    <source>
        <dbReference type="EMBL" id="NHB98894.1"/>
    </source>
</evidence>
<keyword evidence="3" id="KW-1185">Reference proteome</keyword>
<organism evidence="2 3">
    <name type="scientific">Photorhabdus stackebrandtii</name>
    <dbReference type="NCBI Taxonomy" id="1123042"/>
    <lineage>
        <taxon>Bacteria</taxon>
        <taxon>Pseudomonadati</taxon>
        <taxon>Pseudomonadota</taxon>
        <taxon>Gammaproteobacteria</taxon>
        <taxon>Enterobacterales</taxon>
        <taxon>Morganellaceae</taxon>
        <taxon>Photorhabdus</taxon>
    </lineage>
</organism>
<proteinExistence type="predicted"/>
<reference evidence="2 3" key="1">
    <citation type="submission" date="2018-02" db="EMBL/GenBank/DDBJ databases">
        <authorList>
            <person name="Machado R.A."/>
        </authorList>
    </citation>
    <scope>NUCLEOTIDE SEQUENCE [LARGE SCALE GENOMIC DNA]</scope>
    <source>
        <strain evidence="2 3">DSM 23271</strain>
    </source>
</reference>
<name>A0A7X5QR66_9GAMM</name>
<gene>
    <name evidence="2" type="ORF">C5470_22380</name>
</gene>
<feature type="non-terminal residue" evidence="2">
    <location>
        <position position="1"/>
    </location>
</feature>
<sequence>AVYASPSKLPRTAQDSLSGGTGYAFRSRTFTCKINAAFHSARSNGTISTDKWLNRMANIHKIK</sequence>
<comment type="caution">
    <text evidence="2">The sequence shown here is derived from an EMBL/GenBank/DDBJ whole genome shotgun (WGS) entry which is preliminary data.</text>
</comment>
<evidence type="ECO:0000256" key="1">
    <source>
        <dbReference type="SAM" id="MobiDB-lite"/>
    </source>
</evidence>
<evidence type="ECO:0000313" key="3">
    <source>
        <dbReference type="Proteomes" id="UP000547931"/>
    </source>
</evidence>
<dbReference type="Proteomes" id="UP000547931">
    <property type="component" value="Unassembled WGS sequence"/>
</dbReference>
<dbReference type="AlphaFoldDB" id="A0A7X5QR66"/>
<feature type="region of interest" description="Disordered" evidence="1">
    <location>
        <begin position="1"/>
        <end position="20"/>
    </location>
</feature>